<dbReference type="Gene3D" id="1.10.1520.10">
    <property type="entry name" value="Ribonuclease III domain"/>
    <property type="match status" value="1"/>
</dbReference>
<feature type="binding site" evidence="15">
    <location>
        <position position="114"/>
    </location>
    <ligand>
        <name>Mg(2+)</name>
        <dbReference type="ChEBI" id="CHEBI:18420"/>
    </ligand>
</feature>
<dbReference type="CDD" id="cd00593">
    <property type="entry name" value="RIBOc"/>
    <property type="match status" value="1"/>
</dbReference>
<dbReference type="Proteomes" id="UP000886786">
    <property type="component" value="Unassembled WGS sequence"/>
</dbReference>
<evidence type="ECO:0000259" key="16">
    <source>
        <dbReference type="PROSITE" id="PS50137"/>
    </source>
</evidence>
<keyword evidence="9 15" id="KW-0540">Nuclease</keyword>
<keyword evidence="12 15" id="KW-0378">Hydrolase</keyword>
<dbReference type="SMART" id="SM00535">
    <property type="entry name" value="RIBOc"/>
    <property type="match status" value="1"/>
</dbReference>
<comment type="similarity">
    <text evidence="3">Belongs to the ribonuclease III family.</text>
</comment>
<evidence type="ECO:0000256" key="10">
    <source>
        <dbReference type="ARBA" id="ARBA00022723"/>
    </source>
</evidence>
<evidence type="ECO:0000256" key="8">
    <source>
        <dbReference type="ARBA" id="ARBA00022694"/>
    </source>
</evidence>
<dbReference type="GO" id="GO:0004525">
    <property type="term" value="F:ribonuclease III activity"/>
    <property type="evidence" value="ECO:0007669"/>
    <property type="project" value="UniProtKB-UniRule"/>
</dbReference>
<comment type="function">
    <text evidence="15">Digests double-stranded RNA. Involved in the processing of primary rRNA transcript to yield the immediate precursors to the large and small rRNAs (23S and 16S). Processes some mRNAs, and tRNAs when they are encoded in the rRNA operon. Processes pre-crRNA and tracrRNA of type II CRISPR loci if present in the organism.</text>
</comment>
<dbReference type="AlphaFoldDB" id="A0A9D1CYL5"/>
<dbReference type="EC" id="3.1.26.3" evidence="15"/>
<dbReference type="GO" id="GO:0006397">
    <property type="term" value="P:mRNA processing"/>
    <property type="evidence" value="ECO:0007669"/>
    <property type="project" value="UniProtKB-UniRule"/>
</dbReference>
<keyword evidence="8 15" id="KW-0819">tRNA processing</keyword>
<dbReference type="FunFam" id="1.10.1520.10:FF:000001">
    <property type="entry name" value="Ribonuclease 3"/>
    <property type="match status" value="1"/>
</dbReference>
<evidence type="ECO:0000256" key="2">
    <source>
        <dbReference type="ARBA" id="ARBA00004496"/>
    </source>
</evidence>
<evidence type="ECO:0000256" key="5">
    <source>
        <dbReference type="ARBA" id="ARBA00022490"/>
    </source>
</evidence>
<dbReference type="PROSITE" id="PS00517">
    <property type="entry name" value="RNASE_3_1"/>
    <property type="match status" value="1"/>
</dbReference>
<gene>
    <name evidence="15 18" type="primary">rnc</name>
    <name evidence="18" type="ORF">IAB27_01460</name>
</gene>
<dbReference type="GO" id="GO:0005737">
    <property type="term" value="C:cytoplasm"/>
    <property type="evidence" value="ECO:0007669"/>
    <property type="project" value="UniProtKB-SubCell"/>
</dbReference>
<dbReference type="FunFam" id="3.30.160.20:FF:000003">
    <property type="entry name" value="Ribonuclease 3"/>
    <property type="match status" value="1"/>
</dbReference>
<evidence type="ECO:0000256" key="4">
    <source>
        <dbReference type="ARBA" id="ARBA00011738"/>
    </source>
</evidence>
<dbReference type="GO" id="GO:0046872">
    <property type="term" value="F:metal ion binding"/>
    <property type="evidence" value="ECO:0007669"/>
    <property type="project" value="UniProtKB-KW"/>
</dbReference>
<dbReference type="InterPro" id="IPR036389">
    <property type="entry name" value="RNase_III_sf"/>
</dbReference>
<dbReference type="PANTHER" id="PTHR11207">
    <property type="entry name" value="RIBONUCLEASE III"/>
    <property type="match status" value="1"/>
</dbReference>
<keyword evidence="13 15" id="KW-0460">Magnesium</keyword>
<keyword evidence="6 15" id="KW-0698">rRNA processing</keyword>
<dbReference type="InterPro" id="IPR000999">
    <property type="entry name" value="RNase_III_dom"/>
</dbReference>
<dbReference type="Pfam" id="PF00035">
    <property type="entry name" value="dsrm"/>
    <property type="match status" value="1"/>
</dbReference>
<comment type="subcellular location">
    <subcellularLocation>
        <location evidence="2 15">Cytoplasm</location>
    </subcellularLocation>
</comment>
<keyword evidence="15" id="KW-0699">rRNA-binding</keyword>
<keyword evidence="5 15" id="KW-0963">Cytoplasm</keyword>
<name>A0A9D1CYL5_9FIRM</name>
<dbReference type="PROSITE" id="PS50137">
    <property type="entry name" value="DS_RBD"/>
    <property type="match status" value="1"/>
</dbReference>
<sequence>MELLDKLKIKPNNLSLYETAFSHTSYANEHNTQSYERLEFLGDAVLELLMSEYLYNSNKYDEGEMTKKRAHYVCETALWEYSLKLGLDNYLKLGNGELENGGKQSKAILSDIFESFLGALYLDQGFKTAEKFFKENVVPLIENHEVDFFDDYKSALQEYAQTDRKSIEYRVISETGPAHHKEFTAEVSIDGIVFGTGTAHSKKGAEQEAAKDALTKAQKGSVSWEEHMK</sequence>
<dbReference type="PROSITE" id="PS50142">
    <property type="entry name" value="RNASE_3_2"/>
    <property type="match status" value="1"/>
</dbReference>
<evidence type="ECO:0000256" key="3">
    <source>
        <dbReference type="ARBA" id="ARBA00010183"/>
    </source>
</evidence>
<feature type="active site" evidence="15">
    <location>
        <position position="114"/>
    </location>
</feature>
<dbReference type="Pfam" id="PF14622">
    <property type="entry name" value="Ribonucleas_3_3"/>
    <property type="match status" value="1"/>
</dbReference>
<feature type="domain" description="RNase III" evidence="17">
    <location>
        <begin position="1"/>
        <end position="125"/>
    </location>
</feature>
<evidence type="ECO:0000256" key="15">
    <source>
        <dbReference type="HAMAP-Rule" id="MF_00104"/>
    </source>
</evidence>
<dbReference type="GO" id="GO:0042802">
    <property type="term" value="F:identical protein binding"/>
    <property type="evidence" value="ECO:0007669"/>
    <property type="project" value="UniProtKB-ARBA"/>
</dbReference>
<protein>
    <recommendedName>
        <fullName evidence="15">Ribonuclease 3</fullName>
        <ecNumber evidence="15">3.1.26.3</ecNumber>
    </recommendedName>
    <alternativeName>
        <fullName evidence="15">Ribonuclease III</fullName>
        <shortName evidence="15">RNase III</shortName>
    </alternativeName>
</protein>
<comment type="caution">
    <text evidence="18">The sequence shown here is derived from an EMBL/GenBank/DDBJ whole genome shotgun (WGS) entry which is preliminary data.</text>
</comment>
<evidence type="ECO:0000256" key="7">
    <source>
        <dbReference type="ARBA" id="ARBA00022664"/>
    </source>
</evidence>
<evidence type="ECO:0000259" key="17">
    <source>
        <dbReference type="PROSITE" id="PS50142"/>
    </source>
</evidence>
<dbReference type="GO" id="GO:0010468">
    <property type="term" value="P:regulation of gene expression"/>
    <property type="evidence" value="ECO:0007669"/>
    <property type="project" value="TreeGrafter"/>
</dbReference>
<dbReference type="SMART" id="SM00358">
    <property type="entry name" value="DSRM"/>
    <property type="match status" value="1"/>
</dbReference>
<dbReference type="SUPFAM" id="SSF54768">
    <property type="entry name" value="dsRNA-binding domain-like"/>
    <property type="match status" value="1"/>
</dbReference>
<dbReference type="InterPro" id="IPR014720">
    <property type="entry name" value="dsRBD_dom"/>
</dbReference>
<evidence type="ECO:0000256" key="13">
    <source>
        <dbReference type="ARBA" id="ARBA00022842"/>
    </source>
</evidence>
<reference evidence="18" key="2">
    <citation type="journal article" date="2021" name="PeerJ">
        <title>Extensive microbial diversity within the chicken gut microbiome revealed by metagenomics and culture.</title>
        <authorList>
            <person name="Gilroy R."/>
            <person name="Ravi A."/>
            <person name="Getino M."/>
            <person name="Pursley I."/>
            <person name="Horton D.L."/>
            <person name="Alikhan N.F."/>
            <person name="Baker D."/>
            <person name="Gharbi K."/>
            <person name="Hall N."/>
            <person name="Watson M."/>
            <person name="Adriaenssens E.M."/>
            <person name="Foster-Nyarko E."/>
            <person name="Jarju S."/>
            <person name="Secka A."/>
            <person name="Antonio M."/>
            <person name="Oren A."/>
            <person name="Chaudhuri R.R."/>
            <person name="La Ragione R."/>
            <person name="Hildebrand F."/>
            <person name="Pallen M.J."/>
        </authorList>
    </citation>
    <scope>NUCLEOTIDE SEQUENCE</scope>
    <source>
        <strain evidence="18">CHK147-3167</strain>
    </source>
</reference>
<dbReference type="SUPFAM" id="SSF69065">
    <property type="entry name" value="RNase III domain-like"/>
    <property type="match status" value="1"/>
</dbReference>
<evidence type="ECO:0000313" key="18">
    <source>
        <dbReference type="EMBL" id="HIQ90285.1"/>
    </source>
</evidence>
<comment type="subunit">
    <text evidence="4 15">Homodimer.</text>
</comment>
<comment type="catalytic activity">
    <reaction evidence="1 15">
        <text>Endonucleolytic cleavage to 5'-phosphomonoester.</text>
        <dbReference type="EC" id="3.1.26.3"/>
    </reaction>
</comment>
<dbReference type="EMBL" id="DVFV01000029">
    <property type="protein sequence ID" value="HIQ90285.1"/>
    <property type="molecule type" value="Genomic_DNA"/>
</dbReference>
<dbReference type="PANTHER" id="PTHR11207:SF0">
    <property type="entry name" value="RIBONUCLEASE 3"/>
    <property type="match status" value="1"/>
</dbReference>
<keyword evidence="7 15" id="KW-0507">mRNA processing</keyword>
<keyword evidence="11 15" id="KW-0255">Endonuclease</keyword>
<keyword evidence="14 15" id="KW-0694">RNA-binding</keyword>
<comment type="cofactor">
    <cofactor evidence="15">
        <name>Mg(2+)</name>
        <dbReference type="ChEBI" id="CHEBI:18420"/>
    </cofactor>
</comment>
<organism evidence="18 19">
    <name type="scientific">Candidatus Coprosoma intestinipullorum</name>
    <dbReference type="NCBI Taxonomy" id="2840752"/>
    <lineage>
        <taxon>Bacteria</taxon>
        <taxon>Bacillati</taxon>
        <taxon>Bacillota</taxon>
        <taxon>Bacillota incertae sedis</taxon>
        <taxon>Candidatus Coprosoma</taxon>
    </lineage>
</organism>
<dbReference type="InterPro" id="IPR011907">
    <property type="entry name" value="RNase_III"/>
</dbReference>
<feature type="binding site" evidence="15">
    <location>
        <position position="39"/>
    </location>
    <ligand>
        <name>Mg(2+)</name>
        <dbReference type="ChEBI" id="CHEBI:18420"/>
    </ligand>
</feature>
<feature type="binding site" evidence="15">
    <location>
        <position position="111"/>
    </location>
    <ligand>
        <name>Mg(2+)</name>
        <dbReference type="ChEBI" id="CHEBI:18420"/>
    </ligand>
</feature>
<evidence type="ECO:0000256" key="1">
    <source>
        <dbReference type="ARBA" id="ARBA00000109"/>
    </source>
</evidence>
<evidence type="ECO:0000256" key="11">
    <source>
        <dbReference type="ARBA" id="ARBA00022759"/>
    </source>
</evidence>
<keyword evidence="10 15" id="KW-0479">Metal-binding</keyword>
<feature type="domain" description="DRBM" evidence="16">
    <location>
        <begin position="151"/>
        <end position="219"/>
    </location>
</feature>
<evidence type="ECO:0000256" key="9">
    <source>
        <dbReference type="ARBA" id="ARBA00022722"/>
    </source>
</evidence>
<dbReference type="NCBIfam" id="TIGR02191">
    <property type="entry name" value="RNaseIII"/>
    <property type="match status" value="1"/>
</dbReference>
<dbReference type="HAMAP" id="MF_00104">
    <property type="entry name" value="RNase_III"/>
    <property type="match status" value="1"/>
</dbReference>
<dbReference type="CDD" id="cd10845">
    <property type="entry name" value="DSRM_RNAse_III_family"/>
    <property type="match status" value="1"/>
</dbReference>
<evidence type="ECO:0000256" key="14">
    <source>
        <dbReference type="ARBA" id="ARBA00022884"/>
    </source>
</evidence>
<dbReference type="GO" id="GO:0019843">
    <property type="term" value="F:rRNA binding"/>
    <property type="evidence" value="ECO:0007669"/>
    <property type="project" value="UniProtKB-KW"/>
</dbReference>
<feature type="active site" evidence="15">
    <location>
        <position position="43"/>
    </location>
</feature>
<evidence type="ECO:0000256" key="6">
    <source>
        <dbReference type="ARBA" id="ARBA00022552"/>
    </source>
</evidence>
<dbReference type="GO" id="GO:0003725">
    <property type="term" value="F:double-stranded RNA binding"/>
    <property type="evidence" value="ECO:0007669"/>
    <property type="project" value="TreeGrafter"/>
</dbReference>
<dbReference type="Gene3D" id="3.30.160.20">
    <property type="match status" value="1"/>
</dbReference>
<proteinExistence type="inferred from homology"/>
<accession>A0A9D1CYL5</accession>
<dbReference type="GO" id="GO:0006364">
    <property type="term" value="P:rRNA processing"/>
    <property type="evidence" value="ECO:0007669"/>
    <property type="project" value="UniProtKB-UniRule"/>
</dbReference>
<evidence type="ECO:0000256" key="12">
    <source>
        <dbReference type="ARBA" id="ARBA00022801"/>
    </source>
</evidence>
<reference evidence="18" key="1">
    <citation type="submission" date="2020-10" db="EMBL/GenBank/DDBJ databases">
        <authorList>
            <person name="Gilroy R."/>
        </authorList>
    </citation>
    <scope>NUCLEOTIDE SEQUENCE</scope>
    <source>
        <strain evidence="18">CHK147-3167</strain>
    </source>
</reference>
<evidence type="ECO:0000313" key="19">
    <source>
        <dbReference type="Proteomes" id="UP000886786"/>
    </source>
</evidence>
<dbReference type="GO" id="GO:0008033">
    <property type="term" value="P:tRNA processing"/>
    <property type="evidence" value="ECO:0007669"/>
    <property type="project" value="UniProtKB-KW"/>
</dbReference>